<feature type="transmembrane region" description="Helical" evidence="7">
    <location>
        <begin position="111"/>
        <end position="132"/>
    </location>
</feature>
<keyword evidence="3 7" id="KW-0812">Transmembrane</keyword>
<keyword evidence="6" id="KW-0325">Glycoprotein</keyword>
<dbReference type="GO" id="GO:0022857">
    <property type="term" value="F:transmembrane transporter activity"/>
    <property type="evidence" value="ECO:0007669"/>
    <property type="project" value="UniProtKB-UniRule"/>
</dbReference>
<dbReference type="GO" id="GO:0005886">
    <property type="term" value="C:plasma membrane"/>
    <property type="evidence" value="ECO:0007669"/>
    <property type="project" value="UniProtKB-SubCell"/>
</dbReference>
<feature type="transmembrane region" description="Helical" evidence="7">
    <location>
        <begin position="310"/>
        <end position="334"/>
    </location>
</feature>
<sequence length="738" mass="81325">MTRRRYDEDYYVERKRRHSSRRHNDYPSGESARKKSGKKEKRRHDFHGEEERVKSNRRRELKRDSGEPEYDKHNKDHTHKPKKKRNRDSEVDIIDENLLPGVVKKRHCTDILFLFVFLAGIAASAFVTIVAFHKGDPARLLTGRDFDGAFCGMEDFKTTDQPFIGYTLNVNRVLNSTSASELVDLPFTALATMTIFSNPKNIMAYLQPVCVASCFSADDLSAFSAGKYERALKFTYKGKILGRFCVPGVMGGDHTTFLPFSDYVPQRLLAGWQQAVDELNTSWPAVVACALVACVVGFLWLIALRLLGGAIVYVAIALFLASFFVAGGVGMWFVHAQAVPAETVRPGEDQGGTVMNSFWIEVTRYSSYAVLGIGGVFAVLMVFLSQRIREGVAVTKVAAMFLHHKPTALAVPVITVALQGAYLCLAVYTAACLMTAVDIFPDSVNAVIGGLKPSRSLSHHASLSLQPLLSAATVSRHSDLSDALSPAAENLPERPPVRLSSPPSIVLKSFAVATKYHLGSLAFGSFLLAIIKLFKWFLRYLAAQHRHIKKEGKAAACAGCAPCGIGKLFSALHACNSVWATLIGILGYLVKCFEKCIEFLDRQAYIQIALTGKNFCHSAWIAFKIVLEHPVRIGLAHFLGKTLSLFGAVVIAASATAAGYFLAQFVYSDKLSSFLYTTLVCAFCNLAIAAVFHEVYRMAVSTTIQCYFADRRLSAKTGQPPFFTPEPLRSFLYGHGQE</sequence>
<accession>A0A0F7URL0</accession>
<keyword evidence="4 7" id="KW-1133">Transmembrane helix</keyword>
<dbReference type="PANTHER" id="PTHR12385:SF14">
    <property type="entry name" value="CHOLINE TRANSPORTER-LIKE 2"/>
    <property type="match status" value="1"/>
</dbReference>
<feature type="compositionally biased region" description="Basic and acidic residues" evidence="8">
    <location>
        <begin position="1"/>
        <end position="13"/>
    </location>
</feature>
<evidence type="ECO:0000256" key="1">
    <source>
        <dbReference type="ARBA" id="ARBA00004141"/>
    </source>
</evidence>
<feature type="transmembrane region" description="Helical" evidence="7">
    <location>
        <begin position="516"/>
        <end position="538"/>
    </location>
</feature>
<organism evidence="9">
    <name type="scientific">Toxoplasma gondii (strain ATCC 50861 / VEG)</name>
    <dbReference type="NCBI Taxonomy" id="432359"/>
    <lineage>
        <taxon>Eukaryota</taxon>
        <taxon>Sar</taxon>
        <taxon>Alveolata</taxon>
        <taxon>Apicomplexa</taxon>
        <taxon>Conoidasida</taxon>
        <taxon>Coccidia</taxon>
        <taxon>Eucoccidiorida</taxon>
        <taxon>Eimeriorina</taxon>
        <taxon>Sarcocystidae</taxon>
        <taxon>Toxoplasma</taxon>
    </lineage>
</organism>
<proteinExistence type="inferred from homology"/>
<evidence type="ECO:0000256" key="3">
    <source>
        <dbReference type="ARBA" id="ARBA00022692"/>
    </source>
</evidence>
<evidence type="ECO:0000313" key="9">
    <source>
        <dbReference type="EMBL" id="CEL72850.1"/>
    </source>
</evidence>
<evidence type="ECO:0000256" key="5">
    <source>
        <dbReference type="ARBA" id="ARBA00023136"/>
    </source>
</evidence>
<evidence type="ECO:0000256" key="8">
    <source>
        <dbReference type="SAM" id="MobiDB-lite"/>
    </source>
</evidence>
<dbReference type="PANTHER" id="PTHR12385">
    <property type="entry name" value="CHOLINE TRANSPORTER-LIKE (SLC FAMILY 44)"/>
    <property type="match status" value="1"/>
</dbReference>
<evidence type="ECO:0000256" key="7">
    <source>
        <dbReference type="RuleBase" id="RU368066"/>
    </source>
</evidence>
<comment type="similarity">
    <text evidence="2 7">Belongs to the CTL (choline transporter-like) family.</text>
</comment>
<feature type="transmembrane region" description="Helical" evidence="7">
    <location>
        <begin position="673"/>
        <end position="692"/>
    </location>
</feature>
<dbReference type="Pfam" id="PF04515">
    <property type="entry name" value="Choline_transpo"/>
    <property type="match status" value="2"/>
</dbReference>
<comment type="subcellular location">
    <subcellularLocation>
        <location evidence="7">Cell membrane</location>
        <topology evidence="7">Multi-pass membrane protein</topology>
    </subcellularLocation>
    <subcellularLocation>
        <location evidence="1">Membrane</location>
        <topology evidence="1">Multi-pass membrane protein</topology>
    </subcellularLocation>
</comment>
<dbReference type="InterPro" id="IPR007603">
    <property type="entry name" value="Choline_transptr-like"/>
</dbReference>
<dbReference type="EMBL" id="LN714494">
    <property type="protein sequence ID" value="CEL72850.1"/>
    <property type="molecule type" value="Genomic_DNA"/>
</dbReference>
<keyword evidence="5 7" id="KW-0472">Membrane</keyword>
<feature type="transmembrane region" description="Helical" evidence="7">
    <location>
        <begin position="282"/>
        <end position="303"/>
    </location>
</feature>
<feature type="compositionally biased region" description="Basic and acidic residues" evidence="8">
    <location>
        <begin position="61"/>
        <end position="74"/>
    </location>
</feature>
<evidence type="ECO:0000256" key="2">
    <source>
        <dbReference type="ARBA" id="ARBA00007168"/>
    </source>
</evidence>
<comment type="function">
    <text evidence="7">Choline transporter.</text>
</comment>
<reference evidence="9" key="1">
    <citation type="journal article" date="2015" name="PLoS ONE">
        <title>Comprehensive Evaluation of Toxoplasma gondii VEG and Neospora caninum LIV Genomes with Tachyzoite Stage Transcriptome and Proteome Defines Novel Transcript Features.</title>
        <authorList>
            <person name="Ramaprasad A."/>
            <person name="Mourier T."/>
            <person name="Naeem R."/>
            <person name="Malas T.B."/>
            <person name="Moussa E."/>
            <person name="Panigrahi A."/>
            <person name="Vermont S.J."/>
            <person name="Otto T.D."/>
            <person name="Wastling J."/>
            <person name="Pain A."/>
        </authorList>
    </citation>
    <scope>NUCLEOTIDE SEQUENCE</scope>
    <source>
        <strain evidence="9">VEG</strain>
    </source>
</reference>
<dbReference type="AlphaFoldDB" id="A0A0F7URL0"/>
<feature type="compositionally biased region" description="Basic residues" evidence="8">
    <location>
        <begin position="34"/>
        <end position="45"/>
    </location>
</feature>
<feature type="region of interest" description="Disordered" evidence="8">
    <location>
        <begin position="1"/>
        <end position="88"/>
    </location>
</feature>
<feature type="compositionally biased region" description="Basic residues" evidence="8">
    <location>
        <begin position="75"/>
        <end position="86"/>
    </location>
</feature>
<evidence type="ECO:0000256" key="6">
    <source>
        <dbReference type="ARBA" id="ARBA00023180"/>
    </source>
</evidence>
<gene>
    <name evidence="9" type="ORF">BN1205_034370</name>
</gene>
<feature type="transmembrane region" description="Helical" evidence="7">
    <location>
        <begin position="365"/>
        <end position="385"/>
    </location>
</feature>
<protein>
    <recommendedName>
        <fullName evidence="7">Choline transporter-like protein</fullName>
    </recommendedName>
</protein>
<evidence type="ECO:0000256" key="4">
    <source>
        <dbReference type="ARBA" id="ARBA00022989"/>
    </source>
</evidence>
<feature type="transmembrane region" description="Helical" evidence="7">
    <location>
        <begin position="642"/>
        <end position="667"/>
    </location>
</feature>
<feature type="transmembrane region" description="Helical" evidence="7">
    <location>
        <begin position="406"/>
        <end position="431"/>
    </location>
</feature>
<name>A0A0F7URL0_TOXGV</name>